<dbReference type="InterPro" id="IPR029063">
    <property type="entry name" value="SAM-dependent_MTases_sf"/>
</dbReference>
<name>A0A1X6YFV1_9RHOB</name>
<reference evidence="1 2" key="1">
    <citation type="submission" date="2017-03" db="EMBL/GenBank/DDBJ databases">
        <authorList>
            <person name="Afonso C.L."/>
            <person name="Miller P.J."/>
            <person name="Scott M.A."/>
            <person name="Spackman E."/>
            <person name="Goraichik I."/>
            <person name="Dimitrov K.M."/>
            <person name="Suarez D.L."/>
            <person name="Swayne D.E."/>
        </authorList>
    </citation>
    <scope>NUCLEOTIDE SEQUENCE [LARGE SCALE GENOMIC DNA]</scope>
    <source>
        <strain evidence="1 2">CECT 7751</strain>
    </source>
</reference>
<sequence>MKDPKVFLKKIGMQFDVKPAQIDKRFQKSLSPDKQDEVEEIWAMMSMNMATGCDLYPLPETLKQAAILFSHDAPRYRASLAWLRTVALASEASSVFEVGSGAGFASAFLQSEIAGVSVGGIDAIPSLVDIASELTGSEFACGNYLDTEGRPENDLVICDFGFDLANFHPSRKPHGTAVAGRYEYCPGCSEDFVPQFAPYFAAWKSWMRPTGRLAVVGRFQNVGMVLAAGRAAASCGLGLVDDLSTKLRVDTPVGKQAFPALVFEISSEPTFTPEDSARVYAR</sequence>
<dbReference type="SUPFAM" id="SSF53335">
    <property type="entry name" value="S-adenosyl-L-methionine-dependent methyltransferases"/>
    <property type="match status" value="1"/>
</dbReference>
<organism evidence="1 2">
    <name type="scientific">Pseudooceanicola marinus</name>
    <dbReference type="NCBI Taxonomy" id="396013"/>
    <lineage>
        <taxon>Bacteria</taxon>
        <taxon>Pseudomonadati</taxon>
        <taxon>Pseudomonadota</taxon>
        <taxon>Alphaproteobacteria</taxon>
        <taxon>Rhodobacterales</taxon>
        <taxon>Paracoccaceae</taxon>
        <taxon>Pseudooceanicola</taxon>
    </lineage>
</organism>
<dbReference type="EMBL" id="FWFN01000001">
    <property type="protein sequence ID" value="SLN19803.1"/>
    <property type="molecule type" value="Genomic_DNA"/>
</dbReference>
<dbReference type="RefSeq" id="WP_085886510.1">
    <property type="nucleotide sequence ID" value="NZ_FWFN01000001.1"/>
</dbReference>
<dbReference type="Proteomes" id="UP000193963">
    <property type="component" value="Unassembled WGS sequence"/>
</dbReference>
<dbReference type="OrthoDB" id="9795085at2"/>
<dbReference type="AlphaFoldDB" id="A0A1X6YFV1"/>
<evidence type="ECO:0000313" key="2">
    <source>
        <dbReference type="Proteomes" id="UP000193963"/>
    </source>
</evidence>
<dbReference type="Gene3D" id="3.40.50.150">
    <property type="entry name" value="Vaccinia Virus protein VP39"/>
    <property type="match status" value="1"/>
</dbReference>
<accession>A0A1X6YFV1</accession>
<keyword evidence="2" id="KW-1185">Reference proteome</keyword>
<protein>
    <submittedName>
        <fullName evidence="1">Uncharacterized protein</fullName>
    </submittedName>
</protein>
<gene>
    <name evidence="1" type="ORF">PSM7751_00637</name>
</gene>
<proteinExistence type="predicted"/>
<evidence type="ECO:0000313" key="1">
    <source>
        <dbReference type="EMBL" id="SLN19803.1"/>
    </source>
</evidence>